<reference evidence="1 2" key="1">
    <citation type="journal article" date="2018" name="Front. Plant Sci.">
        <title>Red Clover (Trifolium pratense) and Zigzag Clover (T. medium) - A Picture of Genomic Similarities and Differences.</title>
        <authorList>
            <person name="Dluhosova J."/>
            <person name="Istvanek J."/>
            <person name="Nedelnik J."/>
            <person name="Repkova J."/>
        </authorList>
    </citation>
    <scope>NUCLEOTIDE SEQUENCE [LARGE SCALE GENOMIC DNA]</scope>
    <source>
        <strain evidence="2">cv. 10/8</strain>
        <tissue evidence="1">Leaf</tissue>
    </source>
</reference>
<proteinExistence type="predicted"/>
<organism evidence="1 2">
    <name type="scientific">Trifolium medium</name>
    <dbReference type="NCBI Taxonomy" id="97028"/>
    <lineage>
        <taxon>Eukaryota</taxon>
        <taxon>Viridiplantae</taxon>
        <taxon>Streptophyta</taxon>
        <taxon>Embryophyta</taxon>
        <taxon>Tracheophyta</taxon>
        <taxon>Spermatophyta</taxon>
        <taxon>Magnoliopsida</taxon>
        <taxon>eudicotyledons</taxon>
        <taxon>Gunneridae</taxon>
        <taxon>Pentapetalae</taxon>
        <taxon>rosids</taxon>
        <taxon>fabids</taxon>
        <taxon>Fabales</taxon>
        <taxon>Fabaceae</taxon>
        <taxon>Papilionoideae</taxon>
        <taxon>50 kb inversion clade</taxon>
        <taxon>NPAAA clade</taxon>
        <taxon>Hologalegina</taxon>
        <taxon>IRL clade</taxon>
        <taxon>Trifolieae</taxon>
        <taxon>Trifolium</taxon>
    </lineage>
</organism>
<accession>A0A392RNS7</accession>
<name>A0A392RNS7_9FABA</name>
<dbReference type="Proteomes" id="UP000265520">
    <property type="component" value="Unassembled WGS sequence"/>
</dbReference>
<feature type="non-terminal residue" evidence="1">
    <location>
        <position position="1"/>
    </location>
</feature>
<dbReference type="EMBL" id="LXQA010254287">
    <property type="protein sequence ID" value="MCI38308.1"/>
    <property type="molecule type" value="Genomic_DNA"/>
</dbReference>
<keyword evidence="2" id="KW-1185">Reference proteome</keyword>
<protein>
    <submittedName>
        <fullName evidence="1">Uncharacterized protein</fullName>
    </submittedName>
</protein>
<comment type="caution">
    <text evidence="1">The sequence shown here is derived from an EMBL/GenBank/DDBJ whole genome shotgun (WGS) entry which is preliminary data.</text>
</comment>
<dbReference type="AlphaFoldDB" id="A0A392RNS7"/>
<evidence type="ECO:0000313" key="1">
    <source>
        <dbReference type="EMBL" id="MCI38308.1"/>
    </source>
</evidence>
<sequence length="26" mass="2857">FLKESGVDTFLDIAQIDKFVENGSLA</sequence>
<evidence type="ECO:0000313" key="2">
    <source>
        <dbReference type="Proteomes" id="UP000265520"/>
    </source>
</evidence>